<name>B0E9I8_ENTDS</name>
<feature type="region of interest" description="Disordered" evidence="2">
    <location>
        <begin position="914"/>
        <end position="936"/>
    </location>
</feature>
<feature type="coiled-coil region" evidence="1">
    <location>
        <begin position="984"/>
        <end position="1039"/>
    </location>
</feature>
<sequence>MDLVASKILKKFLKTFIESCSDWGTGNDVDITPSQGTVTLHNIGFIKDVFREMVLLPSQIEVTTATCSSIDVIVPWTHLYSKPIILRLGEVIVDAHDIVLTPELIQKEQEKNKKEKPKKPKKKKSRELLDTILVEISNFKLSLKIGPSILNLVIQGGETYFADQQFNKINKIENEVPIDNIIYSYRFLQVNSLDLTLTTGNRVVTLCHGMEVVGRYTTQREAESYKLLDTSCIIELTKISLNLSMDDYINLINYFRTFFSIATESAILDVVNADIDETLTHNNSSNPSTNNSTCTSRSSTPPLNVNRIDTELTSSTPATLSIQRTVAKPMPIAPPKSKSKIPSSSLGSSLSMSPITSPYSFKKGSSMLSVECVDGDIKAMKKLEKMEKKQEKKLQKIEKKGEPRTMFKFVLEFLKLSLQNEDTDEGIYWIIGDISMTFVPAFGGRIKKGLYGFSIGTIEGMYNSHGNMKRLVWALPEREGDVVLSNELTTTWERNVLINTKMKGELNFVGITMEFEMLKNLIEFLKVTVIDKLSELDVSMLSMKERIEQTLEDAKNKWNQALDILGLGCALDLLKRIDIDFKLNGCRFEGPFPNNEGTFIMELDNVKITNQPSWNELTVDKNISKKLKHQLDIKIIKIPKEINLGIVMGTFAIHLSDKGKTSYLFPPTRADFKMQVKFDENDSIPALVMSQLYFKQIHFDLHHKSFRNIYEYVQQIKEYVQSKMGGEISTFGNKITSTVKESADDITTSAINFVDQSFIPAFRSTEIPAIGLEIVLDDGIVCVPVTSIVQRKEKGGEEEYYSKMKVKGLQLCFGLDKQFRSIGLFLESVVTEQLETILSPFNGISPKLNSEWISTEEDPSVSFIWKYDKTQPKTERIMSVELTLFNVQVLLNNLFGVKLEQVIQQKELELTNKIQGKSPKIPSTPRKEVEKKERKEPTEKTKKLIEWIESKYKGMAVTVNVSECELIAEDHLHKATVSSASPYAKQAECIVNNLIQELNEVKTINERLEQTKQDILDQINELENKKTLCQAELSRKRCRSMSKK</sequence>
<dbReference type="Proteomes" id="UP000008076">
    <property type="component" value="Unassembled WGS sequence"/>
</dbReference>
<feature type="compositionally biased region" description="Low complexity" evidence="2">
    <location>
        <begin position="280"/>
        <end position="302"/>
    </location>
</feature>
<dbReference type="OrthoDB" id="29396at2759"/>
<gene>
    <name evidence="3" type="ORF">EDI_130720</name>
</gene>
<dbReference type="PANTHER" id="PTHR22774:SF11">
    <property type="entry name" value="CHOREIN N-TERMINAL DOMAIN-CONTAINING PROTEIN"/>
    <property type="match status" value="1"/>
</dbReference>
<dbReference type="KEGG" id="edi:EDI_130720"/>
<proteinExistence type="predicted"/>
<evidence type="ECO:0000313" key="4">
    <source>
        <dbReference type="Proteomes" id="UP000008076"/>
    </source>
</evidence>
<dbReference type="PANTHER" id="PTHR22774">
    <property type="entry name" value="CHOREIN N-TERMINAL DOMAIN-CONTAINING PROTEIN"/>
    <property type="match status" value="1"/>
</dbReference>
<dbReference type="eggNOG" id="KOG2955">
    <property type="taxonomic scope" value="Eukaryota"/>
</dbReference>
<organism evidence="4">
    <name type="scientific">Entamoeba dispar (strain ATCC PRA-260 / SAW760)</name>
    <dbReference type="NCBI Taxonomy" id="370354"/>
    <lineage>
        <taxon>Eukaryota</taxon>
        <taxon>Amoebozoa</taxon>
        <taxon>Evosea</taxon>
        <taxon>Archamoebae</taxon>
        <taxon>Mastigamoebida</taxon>
        <taxon>Entamoebidae</taxon>
        <taxon>Entamoeba</taxon>
    </lineage>
</organism>
<dbReference type="AlphaFoldDB" id="B0E9I8"/>
<feature type="region of interest" description="Disordered" evidence="2">
    <location>
        <begin position="280"/>
        <end position="307"/>
    </location>
</feature>
<accession>B0E9I8</accession>
<dbReference type="OMA" id="GMAVTIN"/>
<dbReference type="VEuPathDB" id="AmoebaDB:EDI_130720"/>
<evidence type="ECO:0000256" key="2">
    <source>
        <dbReference type="SAM" id="MobiDB-lite"/>
    </source>
</evidence>
<evidence type="ECO:0000313" key="3">
    <source>
        <dbReference type="EMBL" id="EDR28795.1"/>
    </source>
</evidence>
<keyword evidence="4" id="KW-1185">Reference proteome</keyword>
<feature type="compositionally biased region" description="Basic and acidic residues" evidence="2">
    <location>
        <begin position="925"/>
        <end position="936"/>
    </location>
</feature>
<dbReference type="EMBL" id="DS548367">
    <property type="protein sequence ID" value="EDR28795.1"/>
    <property type="molecule type" value="Genomic_DNA"/>
</dbReference>
<keyword evidence="1" id="KW-0175">Coiled coil</keyword>
<protein>
    <submittedName>
        <fullName evidence="3">Uncharacterized protein</fullName>
    </submittedName>
</protein>
<dbReference type="InterPro" id="IPR026728">
    <property type="entry name" value="BLTP3A/B"/>
</dbReference>
<reference evidence="4" key="1">
    <citation type="submission" date="2007-12" db="EMBL/GenBank/DDBJ databases">
        <title>Annotation of Entamoeba dispar SAW760.</title>
        <authorList>
            <person name="Lorenzi H."/>
            <person name="Inman J."/>
            <person name="Schobel S."/>
            <person name="Amedeo P."/>
            <person name="Caler E."/>
        </authorList>
    </citation>
    <scope>NUCLEOTIDE SEQUENCE [LARGE SCALE GENOMIC DNA]</scope>
    <source>
        <strain evidence="4">ATCC PRA-260 / SAW760</strain>
    </source>
</reference>
<evidence type="ECO:0000256" key="1">
    <source>
        <dbReference type="SAM" id="Coils"/>
    </source>
</evidence>
<dbReference type="GeneID" id="5879945"/>
<dbReference type="RefSeq" id="XP_001735013.1">
    <property type="nucleotide sequence ID" value="XM_001734961.1"/>
</dbReference>